<dbReference type="Gene3D" id="3.40.30.10">
    <property type="entry name" value="Glutaredoxin"/>
    <property type="match status" value="1"/>
</dbReference>
<dbReference type="AlphaFoldDB" id="A0A3Q9ITD4"/>
<evidence type="ECO:0000313" key="6">
    <source>
        <dbReference type="EMBL" id="AZS32127.1"/>
    </source>
</evidence>
<name>A0A3Q9ITD4_9BACT</name>
<dbReference type="KEGG" id="buy:D8S85_19035"/>
<dbReference type="GO" id="GO:0030313">
    <property type="term" value="C:cell envelope"/>
    <property type="evidence" value="ECO:0007669"/>
    <property type="project" value="UniProtKB-SubCell"/>
</dbReference>
<dbReference type="InterPro" id="IPR036249">
    <property type="entry name" value="Thioredoxin-like_sf"/>
</dbReference>
<comment type="subcellular location">
    <subcellularLocation>
        <location evidence="1">Cell envelope</location>
    </subcellularLocation>
</comment>
<evidence type="ECO:0000256" key="1">
    <source>
        <dbReference type="ARBA" id="ARBA00004196"/>
    </source>
</evidence>
<dbReference type="InterPro" id="IPR000866">
    <property type="entry name" value="AhpC/TSA"/>
</dbReference>
<gene>
    <name evidence="6" type="ORF">D8S85_19035</name>
</gene>
<keyword evidence="7" id="KW-1185">Reference proteome</keyword>
<dbReference type="Pfam" id="PF00578">
    <property type="entry name" value="AhpC-TSA"/>
    <property type="match status" value="1"/>
</dbReference>
<reference evidence="6 7" key="1">
    <citation type="submission" date="2018-10" db="EMBL/GenBank/DDBJ databases">
        <title>Butyricimonas faecalis sp. nov., isolated from human faeces and emended description of the genus Butyricimonas.</title>
        <authorList>
            <person name="Le Roy T."/>
            <person name="Van der Smissen P."/>
            <person name="Paquot A."/>
            <person name="Delzenne N."/>
            <person name="Muccioli G."/>
            <person name="Collet J.-F."/>
            <person name="Cani P.D."/>
        </authorList>
    </citation>
    <scope>NUCLEOTIDE SEQUENCE [LARGE SCALE GENOMIC DNA]</scope>
    <source>
        <strain evidence="6 7">H184</strain>
    </source>
</reference>
<dbReference type="InterPro" id="IPR013766">
    <property type="entry name" value="Thioredoxin_domain"/>
</dbReference>
<dbReference type="OrthoDB" id="1098640at2"/>
<dbReference type="SUPFAM" id="SSF52833">
    <property type="entry name" value="Thioredoxin-like"/>
    <property type="match status" value="1"/>
</dbReference>
<organism evidence="6 7">
    <name type="scientific">Butyricimonas faecalis</name>
    <dbReference type="NCBI Taxonomy" id="2093856"/>
    <lineage>
        <taxon>Bacteria</taxon>
        <taxon>Pseudomonadati</taxon>
        <taxon>Bacteroidota</taxon>
        <taxon>Bacteroidia</taxon>
        <taxon>Bacteroidales</taxon>
        <taxon>Odoribacteraceae</taxon>
        <taxon>Butyricimonas</taxon>
    </lineage>
</organism>
<evidence type="ECO:0000256" key="3">
    <source>
        <dbReference type="ARBA" id="ARBA00023157"/>
    </source>
</evidence>
<keyword evidence="4" id="KW-0676">Redox-active center</keyword>
<dbReference type="PROSITE" id="PS00194">
    <property type="entry name" value="THIOREDOXIN_1"/>
    <property type="match status" value="1"/>
</dbReference>
<dbReference type="EMBL" id="CP032819">
    <property type="protein sequence ID" value="AZS32127.1"/>
    <property type="molecule type" value="Genomic_DNA"/>
</dbReference>
<accession>A0A3Q9ITD4</accession>
<keyword evidence="3" id="KW-1015">Disulfide bond</keyword>
<dbReference type="Proteomes" id="UP000270673">
    <property type="component" value="Chromosome"/>
</dbReference>
<dbReference type="CDD" id="cd02966">
    <property type="entry name" value="TlpA_like_family"/>
    <property type="match status" value="1"/>
</dbReference>
<proteinExistence type="predicted"/>
<evidence type="ECO:0000256" key="4">
    <source>
        <dbReference type="ARBA" id="ARBA00023284"/>
    </source>
</evidence>
<feature type="domain" description="Thioredoxin" evidence="5">
    <location>
        <begin position="222"/>
        <end position="367"/>
    </location>
</feature>
<evidence type="ECO:0000256" key="2">
    <source>
        <dbReference type="ARBA" id="ARBA00022748"/>
    </source>
</evidence>
<dbReference type="PANTHER" id="PTHR42852:SF6">
    <property type="entry name" value="THIOL:DISULFIDE INTERCHANGE PROTEIN DSBE"/>
    <property type="match status" value="1"/>
</dbReference>
<dbReference type="PROSITE" id="PS51352">
    <property type="entry name" value="THIOREDOXIN_2"/>
    <property type="match status" value="1"/>
</dbReference>
<dbReference type="InterPro" id="IPR050553">
    <property type="entry name" value="Thioredoxin_ResA/DsbE_sf"/>
</dbReference>
<sequence length="367" mass="42059">MFCLISFYIVTGCSSRTSCYRFTLRGELDGMKYGKMFLYKQGDSRHPLDSAEVSGGKFVLKTAVPEPGKFTIQVNRKSLICYLDGEEMFLKGNYDSFSKSKLEGSPANDLDKKYQNLLDKYVRSECDSLLREYRKAFGANDVELGDRLMTRILQLENEVQFQLTEELVRENPNSIFSAHISTLVLGGSYEKGKKLYDLLGSKARASSWGVALKQRVEELERTAIGKNCPDFEMTGVNGEKFMMSSLLGSSFKNSLVIIDFWASWCGPCRQEMKSLMERYKEFNGRGVQFLSISIDDSEKKWKEAYKEEGFPWLSVWDEKGWNNSKIREIFGITQIPFIILLDKDGKIAAKNIRRNTLREKIVELLNQ</sequence>
<dbReference type="Pfam" id="PF14289">
    <property type="entry name" value="DUF4369"/>
    <property type="match status" value="1"/>
</dbReference>
<protein>
    <submittedName>
        <fullName evidence="6">AhpC/TSA family protein</fullName>
    </submittedName>
</protein>
<evidence type="ECO:0000313" key="7">
    <source>
        <dbReference type="Proteomes" id="UP000270673"/>
    </source>
</evidence>
<dbReference type="InterPro" id="IPR025380">
    <property type="entry name" value="DUF4369"/>
</dbReference>
<dbReference type="GO" id="GO:0017004">
    <property type="term" value="P:cytochrome complex assembly"/>
    <property type="evidence" value="ECO:0007669"/>
    <property type="project" value="UniProtKB-KW"/>
</dbReference>
<dbReference type="InterPro" id="IPR017937">
    <property type="entry name" value="Thioredoxin_CS"/>
</dbReference>
<dbReference type="PANTHER" id="PTHR42852">
    <property type="entry name" value="THIOL:DISULFIDE INTERCHANGE PROTEIN DSBE"/>
    <property type="match status" value="1"/>
</dbReference>
<evidence type="ECO:0000259" key="5">
    <source>
        <dbReference type="PROSITE" id="PS51352"/>
    </source>
</evidence>
<keyword evidence="2" id="KW-0201">Cytochrome c-type biogenesis</keyword>